<dbReference type="GO" id="GO:0005654">
    <property type="term" value="C:nucleoplasm"/>
    <property type="evidence" value="ECO:0007669"/>
    <property type="project" value="UniProtKB-SubCell"/>
</dbReference>
<evidence type="ECO:0000256" key="2">
    <source>
        <dbReference type="ARBA" id="ARBA00004496"/>
    </source>
</evidence>
<dbReference type="Gene3D" id="1.20.5.500">
    <property type="entry name" value="Single helix bin"/>
    <property type="match status" value="1"/>
</dbReference>
<dbReference type="FunFam" id="1.20.5.1160:FF:000001">
    <property type="entry name" value="Keratin type II"/>
    <property type="match status" value="1"/>
</dbReference>
<dbReference type="PANTHER" id="PTHR45616">
    <property type="entry name" value="GATA-TYPE DOMAIN-CONTAINING PROTEIN"/>
    <property type="match status" value="1"/>
</dbReference>
<evidence type="ECO:0000313" key="17">
    <source>
        <dbReference type="Proteomes" id="UP000050525"/>
    </source>
</evidence>
<comment type="similarity">
    <text evidence="13">Belongs to the intermediate filament family.</text>
</comment>
<dbReference type="Gene3D" id="1.20.5.170">
    <property type="match status" value="1"/>
</dbReference>
<keyword evidence="7 14" id="KW-0175">Coiled coil</keyword>
<gene>
    <name evidence="16" type="ORF">Y1Q_0017727</name>
</gene>
<dbReference type="eggNOG" id="ENOG502QURK">
    <property type="taxonomic scope" value="Eukaryota"/>
</dbReference>
<name>A0A151LYG0_ALLMI</name>
<sequence>MSFFPTSKGQASYPSFSSFTYTSPSTRRITNPISVMMRKKDHGNLGLGYKRFSWDDQAIVKINQNLLDPIESGLDPTYHQEKLKEKEDLKALNNQFIHLIERVSSLEQHKTVLETKCSILKSQKATPARTENLFKTYISQLKKRLEDLGQMKGKLHLELHKTQDIMDKNKQKYEEEFNLRNEKENDFLLMKKEVDEAYISEKELEGKLDRLRDELEFLKNFYDQEMHELQTEVHMYKESVVISMPKQPSLEVDSIVSEAQSQYEKMAERSREEAEKAYRDRHNKLKDAMGRRGEELQTTKTEINDLTRKSLHIQLEIQNLKEQCNKLKEDIANADDRYKFPIEEAKNKLHMLENAIQQARQDMAHHLREYQELLNAKLGLDIEIVTYRKLLEGEEGRLESGMQNLSIHRKFHHHHGKATGFG</sequence>
<dbReference type="Gene3D" id="1.20.5.1160">
    <property type="entry name" value="Vasodilator-stimulated phosphoprotein"/>
    <property type="match status" value="1"/>
</dbReference>
<evidence type="ECO:0000256" key="1">
    <source>
        <dbReference type="ARBA" id="ARBA00004109"/>
    </source>
</evidence>
<dbReference type="InterPro" id="IPR018039">
    <property type="entry name" value="IF_conserved"/>
</dbReference>
<dbReference type="PANTHER" id="PTHR45616:SF26">
    <property type="entry name" value="KERATIN, TYPE II CYTOSKELETAL 8"/>
    <property type="match status" value="1"/>
</dbReference>
<dbReference type="PROSITE" id="PS00226">
    <property type="entry name" value="IF_ROD_1"/>
    <property type="match status" value="1"/>
</dbReference>
<evidence type="ECO:0000313" key="16">
    <source>
        <dbReference type="EMBL" id="KYO17282.1"/>
    </source>
</evidence>
<dbReference type="PROSITE" id="PS51842">
    <property type="entry name" value="IF_ROD_2"/>
    <property type="match status" value="1"/>
</dbReference>
<evidence type="ECO:0000256" key="14">
    <source>
        <dbReference type="SAM" id="Coils"/>
    </source>
</evidence>
<accession>A0A151LYG0</accession>
<dbReference type="STRING" id="8496.A0A151LYG0"/>
<keyword evidence="17" id="KW-1185">Reference proteome</keyword>
<feature type="coiled-coil region" evidence="14">
    <location>
        <begin position="303"/>
        <end position="376"/>
    </location>
</feature>
<organism evidence="16 17">
    <name type="scientific">Alligator mississippiensis</name>
    <name type="common">American alligator</name>
    <dbReference type="NCBI Taxonomy" id="8496"/>
    <lineage>
        <taxon>Eukaryota</taxon>
        <taxon>Metazoa</taxon>
        <taxon>Chordata</taxon>
        <taxon>Craniata</taxon>
        <taxon>Vertebrata</taxon>
        <taxon>Euteleostomi</taxon>
        <taxon>Archelosauria</taxon>
        <taxon>Archosauria</taxon>
        <taxon>Crocodylia</taxon>
        <taxon>Alligatoridae</taxon>
        <taxon>Alligatorinae</taxon>
        <taxon>Alligator</taxon>
    </lineage>
</organism>
<dbReference type="Pfam" id="PF00038">
    <property type="entry name" value="Filament"/>
    <property type="match status" value="1"/>
</dbReference>
<dbReference type="GO" id="GO:0045095">
    <property type="term" value="C:keratin filament"/>
    <property type="evidence" value="ECO:0007669"/>
    <property type="project" value="InterPro"/>
</dbReference>
<dbReference type="GO" id="GO:0016363">
    <property type="term" value="C:nuclear matrix"/>
    <property type="evidence" value="ECO:0007669"/>
    <property type="project" value="UniProtKB-SubCell"/>
</dbReference>
<proteinExistence type="inferred from homology"/>
<dbReference type="InterPro" id="IPR003054">
    <property type="entry name" value="Keratin_II"/>
</dbReference>
<feature type="domain" description="IF rod" evidence="15">
    <location>
        <begin position="85"/>
        <end position="398"/>
    </location>
</feature>
<feature type="coiled-coil region" evidence="14">
    <location>
        <begin position="194"/>
        <end position="232"/>
    </location>
</feature>
<dbReference type="Proteomes" id="UP000050525">
    <property type="component" value="Unassembled WGS sequence"/>
</dbReference>
<evidence type="ECO:0000256" key="5">
    <source>
        <dbReference type="ARBA" id="ARBA00022744"/>
    </source>
</evidence>
<keyword evidence="8" id="KW-0539">Nucleus</keyword>
<evidence type="ECO:0000259" key="15">
    <source>
        <dbReference type="PROSITE" id="PS51842"/>
    </source>
</evidence>
<evidence type="ECO:0000256" key="9">
    <source>
        <dbReference type="ARBA" id="ARBA00037766"/>
    </source>
</evidence>
<evidence type="ECO:0000256" key="3">
    <source>
        <dbReference type="ARBA" id="ARBA00004642"/>
    </source>
</evidence>
<evidence type="ECO:0000256" key="8">
    <source>
        <dbReference type="ARBA" id="ARBA00023242"/>
    </source>
</evidence>
<reference evidence="16 17" key="1">
    <citation type="journal article" date="2012" name="Genome Biol.">
        <title>Sequencing three crocodilian genomes to illuminate the evolution of archosaurs and amniotes.</title>
        <authorList>
            <person name="St John J.A."/>
            <person name="Braun E.L."/>
            <person name="Isberg S.R."/>
            <person name="Miles L.G."/>
            <person name="Chong A.Y."/>
            <person name="Gongora J."/>
            <person name="Dalzell P."/>
            <person name="Moran C."/>
            <person name="Bed'hom B."/>
            <person name="Abzhanov A."/>
            <person name="Burgess S.C."/>
            <person name="Cooksey A.M."/>
            <person name="Castoe T.A."/>
            <person name="Crawford N.G."/>
            <person name="Densmore L.D."/>
            <person name="Drew J.C."/>
            <person name="Edwards S.V."/>
            <person name="Faircloth B.C."/>
            <person name="Fujita M.K."/>
            <person name="Greenwold M.J."/>
            <person name="Hoffmann F.G."/>
            <person name="Howard J.M."/>
            <person name="Iguchi T."/>
            <person name="Janes D.E."/>
            <person name="Khan S.Y."/>
            <person name="Kohno S."/>
            <person name="de Koning A.J."/>
            <person name="Lance S.L."/>
            <person name="McCarthy F.M."/>
            <person name="McCormack J.E."/>
            <person name="Merchant M.E."/>
            <person name="Peterson D.G."/>
            <person name="Pollock D.D."/>
            <person name="Pourmand N."/>
            <person name="Raney B.J."/>
            <person name="Roessler K.A."/>
            <person name="Sanford J.R."/>
            <person name="Sawyer R.H."/>
            <person name="Schmidt C.J."/>
            <person name="Triplett E.W."/>
            <person name="Tuberville T.D."/>
            <person name="Venegas-Anaya M."/>
            <person name="Howard J.T."/>
            <person name="Jarvis E.D."/>
            <person name="Guillette L.J.Jr."/>
            <person name="Glenn T.C."/>
            <person name="Green R.E."/>
            <person name="Ray D.A."/>
        </authorList>
    </citation>
    <scope>NUCLEOTIDE SEQUENCE [LARGE SCALE GENOMIC DNA]</scope>
    <source>
        <strain evidence="16">KSC_2009_1</strain>
    </source>
</reference>
<comment type="subcellular location">
    <subcellularLocation>
        <location evidence="2">Cytoplasm</location>
    </subcellularLocation>
    <subcellularLocation>
        <location evidence="1">Nucleus matrix</location>
    </subcellularLocation>
    <subcellularLocation>
        <location evidence="3">Nucleus</location>
        <location evidence="3">Nucleoplasm</location>
    </subcellularLocation>
</comment>
<evidence type="ECO:0000256" key="11">
    <source>
        <dbReference type="ARBA" id="ARBA00042886"/>
    </source>
</evidence>
<dbReference type="SMART" id="SM01391">
    <property type="entry name" value="Filament"/>
    <property type="match status" value="1"/>
</dbReference>
<dbReference type="InterPro" id="IPR039008">
    <property type="entry name" value="IF_rod_dom"/>
</dbReference>
<evidence type="ECO:0000256" key="6">
    <source>
        <dbReference type="ARBA" id="ARBA00022754"/>
    </source>
</evidence>
<dbReference type="PRINTS" id="PR01276">
    <property type="entry name" value="TYPE2KERATIN"/>
</dbReference>
<evidence type="ECO:0000256" key="13">
    <source>
        <dbReference type="RuleBase" id="RU000685"/>
    </source>
</evidence>
<evidence type="ECO:0000256" key="4">
    <source>
        <dbReference type="ARBA" id="ARBA00022490"/>
    </source>
</evidence>
<comment type="function">
    <text evidence="9">Together with KRT19, helps to link the contractile apparatus to dystrophin at the costameres of striated muscle.</text>
</comment>
<keyword evidence="6 13" id="KW-0403">Intermediate filament</keyword>
<keyword evidence="5" id="KW-0416">Keratin</keyword>
<keyword evidence="4" id="KW-0963">Cytoplasm</keyword>
<evidence type="ECO:0000256" key="10">
    <source>
        <dbReference type="ARBA" id="ARBA00039429"/>
    </source>
</evidence>
<dbReference type="AlphaFoldDB" id="A0A151LYG0"/>
<dbReference type="EMBL" id="AKHW03007029">
    <property type="protein sequence ID" value="KYO17282.1"/>
    <property type="molecule type" value="Genomic_DNA"/>
</dbReference>
<dbReference type="SUPFAM" id="SSF64593">
    <property type="entry name" value="Intermediate filament protein, coiled coil region"/>
    <property type="match status" value="1"/>
</dbReference>
<evidence type="ECO:0000256" key="12">
    <source>
        <dbReference type="ARBA" id="ARBA00042964"/>
    </source>
</evidence>
<comment type="caution">
    <text evidence="16">The sequence shown here is derived from an EMBL/GenBank/DDBJ whole genome shotgun (WGS) entry which is preliminary data.</text>
</comment>
<dbReference type="GO" id="GO:0005737">
    <property type="term" value="C:cytoplasm"/>
    <property type="evidence" value="ECO:0007669"/>
    <property type="project" value="UniProtKB-SubCell"/>
</dbReference>
<dbReference type="OrthoDB" id="2441647at2759"/>
<evidence type="ECO:0000256" key="7">
    <source>
        <dbReference type="ARBA" id="ARBA00023054"/>
    </source>
</evidence>
<protein>
    <recommendedName>
        <fullName evidence="10">Keratin, type II cytoskeletal 8</fullName>
    </recommendedName>
    <alternativeName>
        <fullName evidence="12">Cytokeratin-8</fullName>
    </alternativeName>
    <alternativeName>
        <fullName evidence="11">Keratin-8</fullName>
    </alternativeName>
</protein>